<evidence type="ECO:0000256" key="1">
    <source>
        <dbReference type="ARBA" id="ARBA00022603"/>
    </source>
</evidence>
<dbReference type="SUPFAM" id="SSF53335">
    <property type="entry name" value="S-adenosyl-L-methionine-dependent methyltransferases"/>
    <property type="match status" value="1"/>
</dbReference>
<dbReference type="EMBL" id="SNYW01000006">
    <property type="protein sequence ID" value="TDQ84485.1"/>
    <property type="molecule type" value="Genomic_DNA"/>
</dbReference>
<keyword evidence="2" id="KW-0949">S-adenosyl-L-methionine</keyword>
<dbReference type="CDD" id="cd02440">
    <property type="entry name" value="AdoMet_MTases"/>
    <property type="match status" value="1"/>
</dbReference>
<sequence length="259" mass="27203">MAAVTDAAGMKVSSDRFLGGRLQLAQPAEGYRAAIDPVLLAAAVPAAPGDSALDLGCGIGTAGLCLARRVEGVRVTGIDLQGMLIDLARRNARDNHLADRVAFACGDVRDEHHRGFDHVLANPPYLERARASVSPNPIKAMANVEGDARLADWVVAAIRAVRPGGTVTFIHRADRGPELRRLMAEGLGHLRQCDLLPRAGAAPKRIILQGVKGAAAETVATTTLILHEPDGRFTAAADSILRDAAPLRLAPQPLDPVAA</sequence>
<dbReference type="InterPro" id="IPR007848">
    <property type="entry name" value="Small_mtfrase_dom"/>
</dbReference>
<dbReference type="InterPro" id="IPR050210">
    <property type="entry name" value="tRNA_Adenine-N(6)_MTase"/>
</dbReference>
<dbReference type="GO" id="GO:0032259">
    <property type="term" value="P:methylation"/>
    <property type="evidence" value="ECO:0007669"/>
    <property type="project" value="UniProtKB-KW"/>
</dbReference>
<keyword evidence="5" id="KW-1185">Reference proteome</keyword>
<evidence type="ECO:0000313" key="5">
    <source>
        <dbReference type="Proteomes" id="UP000295783"/>
    </source>
</evidence>
<dbReference type="PROSITE" id="PS00092">
    <property type="entry name" value="N6_MTASE"/>
    <property type="match status" value="1"/>
</dbReference>
<reference evidence="4 5" key="1">
    <citation type="submission" date="2019-03" db="EMBL/GenBank/DDBJ databases">
        <title>Genomic Encyclopedia of Type Strains, Phase III (KMG-III): the genomes of soil and plant-associated and newly described type strains.</title>
        <authorList>
            <person name="Whitman W."/>
        </authorList>
    </citation>
    <scope>NUCLEOTIDE SEQUENCE [LARGE SCALE GENOMIC DNA]</scope>
    <source>
        <strain evidence="4 5">CGMCC 1.7660</strain>
    </source>
</reference>
<dbReference type="GO" id="GO:0003676">
    <property type="term" value="F:nucleic acid binding"/>
    <property type="evidence" value="ECO:0007669"/>
    <property type="project" value="InterPro"/>
</dbReference>
<evidence type="ECO:0000313" key="4">
    <source>
        <dbReference type="EMBL" id="TDQ84485.1"/>
    </source>
</evidence>
<dbReference type="Pfam" id="PF05175">
    <property type="entry name" value="MTS"/>
    <property type="match status" value="1"/>
</dbReference>
<name>A0A4R6WSB3_9PROT</name>
<proteinExistence type="predicted"/>
<accession>A0A4R6WSB3</accession>
<dbReference type="Gene3D" id="3.40.50.150">
    <property type="entry name" value="Vaccinia Virus protein VP39"/>
    <property type="match status" value="1"/>
</dbReference>
<dbReference type="GO" id="GO:0008757">
    <property type="term" value="F:S-adenosylmethionine-dependent methyltransferase activity"/>
    <property type="evidence" value="ECO:0007669"/>
    <property type="project" value="UniProtKB-ARBA"/>
</dbReference>
<organism evidence="4 5">
    <name type="scientific">Dongia mobilis</name>
    <dbReference type="NCBI Taxonomy" id="578943"/>
    <lineage>
        <taxon>Bacteria</taxon>
        <taxon>Pseudomonadati</taxon>
        <taxon>Pseudomonadota</taxon>
        <taxon>Alphaproteobacteria</taxon>
        <taxon>Rhodospirillales</taxon>
        <taxon>Dongiaceae</taxon>
        <taxon>Dongia</taxon>
    </lineage>
</organism>
<dbReference type="GO" id="GO:0008170">
    <property type="term" value="F:N-methyltransferase activity"/>
    <property type="evidence" value="ECO:0007669"/>
    <property type="project" value="UniProtKB-ARBA"/>
</dbReference>
<protein>
    <submittedName>
        <fullName evidence="4">tRNA1(Val) A37 N6-methylase TrmN6</fullName>
    </submittedName>
</protein>
<dbReference type="InterPro" id="IPR029063">
    <property type="entry name" value="SAM-dependent_MTases_sf"/>
</dbReference>
<dbReference type="Proteomes" id="UP000295783">
    <property type="component" value="Unassembled WGS sequence"/>
</dbReference>
<dbReference type="InterPro" id="IPR002052">
    <property type="entry name" value="DNA_methylase_N6_adenine_CS"/>
</dbReference>
<keyword evidence="1 4" id="KW-0808">Transferase</keyword>
<feature type="domain" description="Methyltransferase small" evidence="3">
    <location>
        <begin position="39"/>
        <end position="130"/>
    </location>
</feature>
<gene>
    <name evidence="4" type="ORF">A8950_1042</name>
</gene>
<dbReference type="PANTHER" id="PTHR47739">
    <property type="entry name" value="TRNA1(VAL) (ADENINE(37)-N6)-METHYLTRANSFERASE"/>
    <property type="match status" value="1"/>
</dbReference>
<keyword evidence="1 4" id="KW-0489">Methyltransferase</keyword>
<evidence type="ECO:0000259" key="3">
    <source>
        <dbReference type="Pfam" id="PF05175"/>
    </source>
</evidence>
<dbReference type="PANTHER" id="PTHR47739:SF1">
    <property type="entry name" value="TRNA1(VAL) (ADENINE(37)-N6)-METHYLTRANSFERASE"/>
    <property type="match status" value="1"/>
</dbReference>
<comment type="caution">
    <text evidence="4">The sequence shown here is derived from an EMBL/GenBank/DDBJ whole genome shotgun (WGS) entry which is preliminary data.</text>
</comment>
<evidence type="ECO:0000256" key="2">
    <source>
        <dbReference type="ARBA" id="ARBA00022691"/>
    </source>
</evidence>
<dbReference type="AlphaFoldDB" id="A0A4R6WSB3"/>